<dbReference type="Gene3D" id="3.30.110.10">
    <property type="entry name" value="Translation initiation factor 3 (IF-3), C-terminal domain"/>
    <property type="match status" value="1"/>
</dbReference>
<protein>
    <recommendedName>
        <fullName evidence="11">C2H2-type domain-containing protein</fullName>
    </recommendedName>
</protein>
<feature type="compositionally biased region" description="Basic and acidic residues" evidence="10">
    <location>
        <begin position="284"/>
        <end position="295"/>
    </location>
</feature>
<evidence type="ECO:0000256" key="1">
    <source>
        <dbReference type="ARBA" id="ARBA00004123"/>
    </source>
</evidence>
<keyword evidence="5" id="KW-0862">Zinc</keyword>
<keyword evidence="6" id="KW-0805">Transcription regulation</keyword>
<proteinExistence type="predicted"/>
<evidence type="ECO:0000256" key="6">
    <source>
        <dbReference type="ARBA" id="ARBA00023015"/>
    </source>
</evidence>
<dbReference type="PROSITE" id="PS00028">
    <property type="entry name" value="ZINC_FINGER_C2H2_1"/>
    <property type="match status" value="5"/>
</dbReference>
<dbReference type="GO" id="GO:0006357">
    <property type="term" value="P:regulation of transcription by RNA polymerase II"/>
    <property type="evidence" value="ECO:0007669"/>
    <property type="project" value="TreeGrafter"/>
</dbReference>
<evidence type="ECO:0000256" key="5">
    <source>
        <dbReference type="ARBA" id="ARBA00022833"/>
    </source>
</evidence>
<feature type="domain" description="C2H2-type" evidence="11">
    <location>
        <begin position="193"/>
        <end position="221"/>
    </location>
</feature>
<evidence type="ECO:0000313" key="12">
    <source>
        <dbReference type="EMBL" id="CAD7276847.1"/>
    </source>
</evidence>
<accession>A0A7R9GC16</accession>
<evidence type="ECO:0000256" key="3">
    <source>
        <dbReference type="ARBA" id="ARBA00022737"/>
    </source>
</evidence>
<dbReference type="GO" id="GO:0006413">
    <property type="term" value="P:translational initiation"/>
    <property type="evidence" value="ECO:0007669"/>
    <property type="project" value="InterPro"/>
</dbReference>
<dbReference type="EMBL" id="CAJPEX010000731">
    <property type="protein sequence ID" value="CAG0916999.1"/>
    <property type="molecule type" value="Genomic_DNA"/>
</dbReference>
<dbReference type="EMBL" id="OA882768">
    <property type="protein sequence ID" value="CAD7276847.1"/>
    <property type="molecule type" value="Genomic_DNA"/>
</dbReference>
<dbReference type="Gene3D" id="3.30.160.60">
    <property type="entry name" value="Classic Zinc Finger"/>
    <property type="match status" value="4"/>
</dbReference>
<feature type="region of interest" description="Disordered" evidence="10">
    <location>
        <begin position="418"/>
        <end position="446"/>
    </location>
</feature>
<evidence type="ECO:0000256" key="7">
    <source>
        <dbReference type="ARBA" id="ARBA00023163"/>
    </source>
</evidence>
<keyword evidence="3" id="KW-0677">Repeat</keyword>
<evidence type="ECO:0000256" key="8">
    <source>
        <dbReference type="ARBA" id="ARBA00023242"/>
    </source>
</evidence>
<evidence type="ECO:0000256" key="9">
    <source>
        <dbReference type="PROSITE-ProRule" id="PRU00042"/>
    </source>
</evidence>
<sequence>MALKEKGARSALDFRRNSSWVSVPLHFERIVFYGNYSSMNRKSKHVKGEFKCDVDGCGKVLSYSENLRKHKKRAHASGSLKCLVCGLKFEDEHSLALHRKRHDGIKPYKCLDDDCDKAFEYKSQLTRHKKTHIHVCEKDDCGSTHATHGELRRHLAERHKEDRYVSCPDCGFVPSDPKFLFEHMSSHSKLDPFACSVCDRKYKYKKNLDQHIRAAHESKKHPCEFCLKVLSTKQKLKFHVASFHSGNDSKPIPVPKKEKKRKRATLMQVLCGLDAPFSASGEDPVPKEESRRDGNRGVTPAIKTENEDECFSTPAINIVASASEHERLQKEDSSDRIKISRQPGELMSDAPVFNPQRNDAELILTSEESVMTQLKYHTPPKKKQRLKEMTVRCLLNIGPKLLQLNTLKAVPFVKCSFNSPRKSKQSPHPELNVREKKKKTPPSSPYVTLLDTNNEISVVTLESAEKIADHKSLRLVREAGNASEGQRDTYRLVHAHDYFKKVQKSRLKNIGLKGEKAAGIKSHISEHDLKPRLHQLQEWCRKGYQVKVAIDKCNDMQRTNEIFADIEKNVTEVGVISQKQETKSGIRFILTPKAVQEKPPES</sequence>
<dbReference type="SUPFAM" id="SSF57667">
    <property type="entry name" value="beta-beta-alpha zinc fingers"/>
    <property type="match status" value="3"/>
</dbReference>
<feature type="domain" description="C2H2-type" evidence="11">
    <location>
        <begin position="108"/>
        <end position="139"/>
    </location>
</feature>
<dbReference type="PANTHER" id="PTHR46179:SF13">
    <property type="entry name" value="C2H2-TYPE DOMAIN-CONTAINING PROTEIN"/>
    <property type="match status" value="1"/>
</dbReference>
<keyword evidence="4 9" id="KW-0863">Zinc-finger</keyword>
<organism evidence="12">
    <name type="scientific">Notodromas monacha</name>
    <dbReference type="NCBI Taxonomy" id="399045"/>
    <lineage>
        <taxon>Eukaryota</taxon>
        <taxon>Metazoa</taxon>
        <taxon>Ecdysozoa</taxon>
        <taxon>Arthropoda</taxon>
        <taxon>Crustacea</taxon>
        <taxon>Oligostraca</taxon>
        <taxon>Ostracoda</taxon>
        <taxon>Podocopa</taxon>
        <taxon>Podocopida</taxon>
        <taxon>Cypridocopina</taxon>
        <taxon>Cypridoidea</taxon>
        <taxon>Cyprididae</taxon>
        <taxon>Notodromas</taxon>
    </lineage>
</organism>
<dbReference type="OrthoDB" id="654211at2759"/>
<feature type="region of interest" description="Disordered" evidence="10">
    <location>
        <begin position="275"/>
        <end position="300"/>
    </location>
</feature>
<dbReference type="GO" id="GO:0005634">
    <property type="term" value="C:nucleus"/>
    <property type="evidence" value="ECO:0007669"/>
    <property type="project" value="UniProtKB-SubCell"/>
</dbReference>
<keyword evidence="8" id="KW-0539">Nucleus</keyword>
<evidence type="ECO:0000256" key="4">
    <source>
        <dbReference type="ARBA" id="ARBA00022771"/>
    </source>
</evidence>
<gene>
    <name evidence="12" type="ORF">NMOB1V02_LOCUS4597</name>
</gene>
<name>A0A7R9GC16_9CRUS</name>
<keyword evidence="2" id="KW-0479">Metal-binding</keyword>
<dbReference type="InterPro" id="IPR051061">
    <property type="entry name" value="Zinc_finger_trans_reg"/>
</dbReference>
<evidence type="ECO:0000259" key="11">
    <source>
        <dbReference type="PROSITE" id="PS50157"/>
    </source>
</evidence>
<dbReference type="FunFam" id="3.30.160.60:FF:000016">
    <property type="entry name" value="zinc finger protein 37 homolog"/>
    <property type="match status" value="1"/>
</dbReference>
<dbReference type="SMART" id="SM00355">
    <property type="entry name" value="ZnF_C2H2"/>
    <property type="match status" value="7"/>
</dbReference>
<keyword evidence="13" id="KW-1185">Reference proteome</keyword>
<evidence type="ECO:0000256" key="10">
    <source>
        <dbReference type="SAM" id="MobiDB-lite"/>
    </source>
</evidence>
<feature type="domain" description="C2H2-type" evidence="11">
    <location>
        <begin position="80"/>
        <end position="107"/>
    </location>
</feature>
<dbReference type="InterPro" id="IPR036236">
    <property type="entry name" value="Znf_C2H2_sf"/>
</dbReference>
<feature type="domain" description="C2H2-type" evidence="11">
    <location>
        <begin position="221"/>
        <end position="249"/>
    </location>
</feature>
<dbReference type="GO" id="GO:0008270">
    <property type="term" value="F:zinc ion binding"/>
    <property type="evidence" value="ECO:0007669"/>
    <property type="project" value="UniProtKB-KW"/>
</dbReference>
<comment type="subcellular location">
    <subcellularLocation>
        <location evidence="1">Nucleus</location>
    </subcellularLocation>
</comment>
<dbReference type="PROSITE" id="PS50157">
    <property type="entry name" value="ZINC_FINGER_C2H2_2"/>
    <property type="match status" value="5"/>
</dbReference>
<dbReference type="Pfam" id="PF00096">
    <property type="entry name" value="zf-C2H2"/>
    <property type="match status" value="3"/>
</dbReference>
<keyword evidence="7" id="KW-0804">Transcription</keyword>
<dbReference type="InterPro" id="IPR036788">
    <property type="entry name" value="T_IF-3_C_sf"/>
</dbReference>
<feature type="domain" description="C2H2-type" evidence="11">
    <location>
        <begin position="50"/>
        <end position="80"/>
    </location>
</feature>
<dbReference type="AlphaFoldDB" id="A0A7R9GC16"/>
<dbReference type="SUPFAM" id="SSF55200">
    <property type="entry name" value="Translation initiation factor IF3, C-terminal domain"/>
    <property type="match status" value="1"/>
</dbReference>
<evidence type="ECO:0000313" key="13">
    <source>
        <dbReference type="Proteomes" id="UP000678499"/>
    </source>
</evidence>
<dbReference type="Proteomes" id="UP000678499">
    <property type="component" value="Unassembled WGS sequence"/>
</dbReference>
<dbReference type="InterPro" id="IPR013087">
    <property type="entry name" value="Znf_C2H2_type"/>
</dbReference>
<evidence type="ECO:0000256" key="2">
    <source>
        <dbReference type="ARBA" id="ARBA00022723"/>
    </source>
</evidence>
<reference evidence="12" key="1">
    <citation type="submission" date="2020-11" db="EMBL/GenBank/DDBJ databases">
        <authorList>
            <person name="Tran Van P."/>
        </authorList>
    </citation>
    <scope>NUCLEOTIDE SEQUENCE</scope>
</reference>
<dbReference type="PANTHER" id="PTHR46179">
    <property type="entry name" value="ZINC FINGER PROTEIN"/>
    <property type="match status" value="1"/>
</dbReference>